<evidence type="ECO:0000313" key="1">
    <source>
        <dbReference type="EMBL" id="KAJ8688204.1"/>
    </source>
</evidence>
<organism evidence="1 2">
    <name type="scientific">Eretmocerus hayati</name>
    <dbReference type="NCBI Taxonomy" id="131215"/>
    <lineage>
        <taxon>Eukaryota</taxon>
        <taxon>Metazoa</taxon>
        <taxon>Ecdysozoa</taxon>
        <taxon>Arthropoda</taxon>
        <taxon>Hexapoda</taxon>
        <taxon>Insecta</taxon>
        <taxon>Pterygota</taxon>
        <taxon>Neoptera</taxon>
        <taxon>Endopterygota</taxon>
        <taxon>Hymenoptera</taxon>
        <taxon>Apocrita</taxon>
        <taxon>Proctotrupomorpha</taxon>
        <taxon>Chalcidoidea</taxon>
        <taxon>Aphelinidae</taxon>
        <taxon>Aphelininae</taxon>
        <taxon>Eretmocerus</taxon>
    </lineage>
</organism>
<accession>A0ACC2PZZ6</accession>
<dbReference type="Proteomes" id="UP001239111">
    <property type="component" value="Chromosome 1"/>
</dbReference>
<sequence length="345" mass="39441">MSVSHAGILIKKSPSYKWILNNSCIKSCKNIGDAVESPPIEIDTNNGSKQSWALRFYPKSKDGIETKFASIVLVSKNVSKTEVFFDFAVIQEKNVIHLYDDGQLVSFPRKNFEWGDRLLRKSQIMDGVSGKLKCNRLTILCRIRPPFYAEIDNLMADMNKQIIHKSDEDETEDNDAFNNLIVDDSFGDFSLIVRGKVFRVHADILSEQSYQFAEIVSNQRGKNRKVAFIDDMDPRVFSQILRVIYFQDVIVDVDKIADLLIAADKYSLEKLYAACEMCMLATFGNSNMVKYLKFAHKHGMVELKKTLVEFITVNFPEMLADDCFESIKNLEPDLMFEVMQGMAKL</sequence>
<reference evidence="1" key="1">
    <citation type="submission" date="2023-04" db="EMBL/GenBank/DDBJ databases">
        <title>A chromosome-level genome assembly of the parasitoid wasp Eretmocerus hayati.</title>
        <authorList>
            <person name="Zhong Y."/>
            <person name="Liu S."/>
            <person name="Liu Y."/>
        </authorList>
    </citation>
    <scope>NUCLEOTIDE SEQUENCE</scope>
    <source>
        <strain evidence="1">ZJU_SS_LIU_2023</strain>
    </source>
</reference>
<protein>
    <submittedName>
        <fullName evidence="1">Uncharacterized protein</fullName>
    </submittedName>
</protein>
<keyword evidence="2" id="KW-1185">Reference proteome</keyword>
<gene>
    <name evidence="1" type="ORF">QAD02_023999</name>
</gene>
<dbReference type="EMBL" id="CM056741">
    <property type="protein sequence ID" value="KAJ8688204.1"/>
    <property type="molecule type" value="Genomic_DNA"/>
</dbReference>
<proteinExistence type="predicted"/>
<evidence type="ECO:0000313" key="2">
    <source>
        <dbReference type="Proteomes" id="UP001239111"/>
    </source>
</evidence>
<comment type="caution">
    <text evidence="1">The sequence shown here is derived from an EMBL/GenBank/DDBJ whole genome shotgun (WGS) entry which is preliminary data.</text>
</comment>
<name>A0ACC2PZZ6_9HYME</name>